<evidence type="ECO:0000313" key="2">
    <source>
        <dbReference type="EMBL" id="GFY56868.1"/>
    </source>
</evidence>
<feature type="region of interest" description="Disordered" evidence="1">
    <location>
        <begin position="24"/>
        <end position="76"/>
    </location>
</feature>
<feature type="compositionally biased region" description="Basic and acidic residues" evidence="1">
    <location>
        <begin position="102"/>
        <end position="121"/>
    </location>
</feature>
<accession>A0A8X7C7N4</accession>
<protein>
    <submittedName>
        <fullName evidence="2">Uncharacterized protein</fullName>
    </submittedName>
</protein>
<dbReference type="AlphaFoldDB" id="A0A8X7C7N4"/>
<keyword evidence="3" id="KW-1185">Reference proteome</keyword>
<name>A0A8X7C7N4_9ARAC</name>
<organism evidence="2 3">
    <name type="scientific">Trichonephila inaurata madagascariensis</name>
    <dbReference type="NCBI Taxonomy" id="2747483"/>
    <lineage>
        <taxon>Eukaryota</taxon>
        <taxon>Metazoa</taxon>
        <taxon>Ecdysozoa</taxon>
        <taxon>Arthropoda</taxon>
        <taxon>Chelicerata</taxon>
        <taxon>Arachnida</taxon>
        <taxon>Araneae</taxon>
        <taxon>Araneomorphae</taxon>
        <taxon>Entelegynae</taxon>
        <taxon>Araneoidea</taxon>
        <taxon>Nephilidae</taxon>
        <taxon>Trichonephila</taxon>
        <taxon>Trichonephila inaurata</taxon>
    </lineage>
</organism>
<evidence type="ECO:0000256" key="1">
    <source>
        <dbReference type="SAM" id="MobiDB-lite"/>
    </source>
</evidence>
<sequence length="200" mass="22077">MIPSARGMRDHNTPQSSRCLLKKCGSLPARSNADNGATRQGRPSHKMLVLREGVPLPGRPRHPPGTGPRRRSLRRKACVSTCTASIGSQCTRGTETVIPNTRSDDTNKDNSAQGEERKQDSPPEETAELSTKVSDHRRTVVQAPALVPKKLLQTGNLNEHIQLLGQTVRFSFPFKKRLHARLRTVSDRSGRLNGTQPRPL</sequence>
<reference evidence="2" key="1">
    <citation type="submission" date="2020-08" db="EMBL/GenBank/DDBJ databases">
        <title>Multicomponent nature underlies the extraordinary mechanical properties of spider dragline silk.</title>
        <authorList>
            <person name="Kono N."/>
            <person name="Nakamura H."/>
            <person name="Mori M."/>
            <person name="Yoshida Y."/>
            <person name="Ohtoshi R."/>
            <person name="Malay A.D."/>
            <person name="Moran D.A.P."/>
            <person name="Tomita M."/>
            <person name="Numata K."/>
            <person name="Arakawa K."/>
        </authorList>
    </citation>
    <scope>NUCLEOTIDE SEQUENCE</scope>
</reference>
<feature type="region of interest" description="Disordered" evidence="1">
    <location>
        <begin position="93"/>
        <end position="136"/>
    </location>
</feature>
<dbReference type="EMBL" id="BMAV01011191">
    <property type="protein sequence ID" value="GFY56868.1"/>
    <property type="molecule type" value="Genomic_DNA"/>
</dbReference>
<dbReference type="Proteomes" id="UP000886998">
    <property type="component" value="Unassembled WGS sequence"/>
</dbReference>
<evidence type="ECO:0000313" key="3">
    <source>
        <dbReference type="Proteomes" id="UP000886998"/>
    </source>
</evidence>
<comment type="caution">
    <text evidence="2">The sequence shown here is derived from an EMBL/GenBank/DDBJ whole genome shotgun (WGS) entry which is preliminary data.</text>
</comment>
<proteinExistence type="predicted"/>
<gene>
    <name evidence="2" type="ORF">TNIN_353881</name>
</gene>